<organism evidence="6 7">
    <name type="scientific">Candidatus Borkfalkia avistercoris</name>
    <dbReference type="NCBI Taxonomy" id="2838504"/>
    <lineage>
        <taxon>Bacteria</taxon>
        <taxon>Bacillati</taxon>
        <taxon>Bacillota</taxon>
        <taxon>Clostridia</taxon>
        <taxon>Christensenellales</taxon>
        <taxon>Christensenellaceae</taxon>
        <taxon>Candidatus Borkfalkia</taxon>
    </lineage>
</organism>
<dbReference type="SUPFAM" id="SSF53633">
    <property type="entry name" value="Carbamate kinase-like"/>
    <property type="match status" value="1"/>
</dbReference>
<feature type="domain" description="Aspartate/glutamate/uridylate kinase" evidence="5">
    <location>
        <begin position="8"/>
        <end position="252"/>
    </location>
</feature>
<evidence type="ECO:0000256" key="4">
    <source>
        <dbReference type="ARBA" id="ARBA00022840"/>
    </source>
</evidence>
<dbReference type="GO" id="GO:0016301">
    <property type="term" value="F:kinase activity"/>
    <property type="evidence" value="ECO:0007669"/>
    <property type="project" value="UniProtKB-KW"/>
</dbReference>
<evidence type="ECO:0000259" key="5">
    <source>
        <dbReference type="Pfam" id="PF00696"/>
    </source>
</evidence>
<gene>
    <name evidence="6" type="ORF">H9727_01920</name>
</gene>
<evidence type="ECO:0000256" key="1">
    <source>
        <dbReference type="ARBA" id="ARBA00022679"/>
    </source>
</evidence>
<dbReference type="PRINTS" id="PR00474">
    <property type="entry name" value="GLU5KINASE"/>
</dbReference>
<evidence type="ECO:0000256" key="3">
    <source>
        <dbReference type="ARBA" id="ARBA00022777"/>
    </source>
</evidence>
<sequence>MKFDVELVGKIGSMALIDKKDNMIDYTRVARLSRELKPGYIWISSGATEIGRLDYMMRAGCELPDTEESKTDYSAQGQAILMQTYRQYVDSKYSVRQILVEHHHFNDEVKREHIRKLLLRCKDQNAIPIINYNDAVSESENRRLELTALAKSHAKVYECVDNDETASLVACLVKAKTLLIFTSVDGIYTDPHDPSTLIEEIAGKNDAEIVEHIEFYKKYCEGASRKGANGAKAKLEFVKDAAAQGTEVLIANACYSIKEVLSGSVRCTRIHIR</sequence>
<reference evidence="6" key="2">
    <citation type="submission" date="2021-04" db="EMBL/GenBank/DDBJ databases">
        <authorList>
            <person name="Gilroy R."/>
        </authorList>
    </citation>
    <scope>NUCLEOTIDE SEQUENCE</scope>
    <source>
        <strain evidence="6">CHK187-5294</strain>
    </source>
</reference>
<evidence type="ECO:0000313" key="6">
    <source>
        <dbReference type="EMBL" id="HIZ03021.1"/>
    </source>
</evidence>
<name>A0A9D2CXV1_9FIRM</name>
<dbReference type="InterPro" id="IPR036393">
    <property type="entry name" value="AceGlu_kinase-like_sf"/>
</dbReference>
<dbReference type="GO" id="GO:0004350">
    <property type="term" value="F:glutamate-5-semialdehyde dehydrogenase activity"/>
    <property type="evidence" value="ECO:0007669"/>
    <property type="project" value="TreeGrafter"/>
</dbReference>
<dbReference type="InterPro" id="IPR001057">
    <property type="entry name" value="Glu/AcGlu_kinase"/>
</dbReference>
<dbReference type="InterPro" id="IPR001048">
    <property type="entry name" value="Asp/Glu/Uridylate_kinase"/>
</dbReference>
<dbReference type="Proteomes" id="UP000824132">
    <property type="component" value="Unassembled WGS sequence"/>
</dbReference>
<protein>
    <recommendedName>
        <fullName evidence="5">Aspartate/glutamate/uridylate kinase domain-containing protein</fullName>
    </recommendedName>
</protein>
<keyword evidence="2" id="KW-0547">Nucleotide-binding</keyword>
<accession>A0A9D2CXV1</accession>
<comment type="caution">
    <text evidence="6">The sequence shown here is derived from an EMBL/GenBank/DDBJ whole genome shotgun (WGS) entry which is preliminary data.</text>
</comment>
<evidence type="ECO:0000313" key="7">
    <source>
        <dbReference type="Proteomes" id="UP000824132"/>
    </source>
</evidence>
<dbReference type="Pfam" id="PF00696">
    <property type="entry name" value="AA_kinase"/>
    <property type="match status" value="1"/>
</dbReference>
<keyword evidence="3" id="KW-0418">Kinase</keyword>
<dbReference type="AlphaFoldDB" id="A0A9D2CXV1"/>
<dbReference type="EMBL" id="DXCL01000010">
    <property type="protein sequence ID" value="HIZ03021.1"/>
    <property type="molecule type" value="Genomic_DNA"/>
</dbReference>
<reference evidence="6" key="1">
    <citation type="journal article" date="2021" name="PeerJ">
        <title>Extensive microbial diversity within the chicken gut microbiome revealed by metagenomics and culture.</title>
        <authorList>
            <person name="Gilroy R."/>
            <person name="Ravi A."/>
            <person name="Getino M."/>
            <person name="Pursley I."/>
            <person name="Horton D.L."/>
            <person name="Alikhan N.F."/>
            <person name="Baker D."/>
            <person name="Gharbi K."/>
            <person name="Hall N."/>
            <person name="Watson M."/>
            <person name="Adriaenssens E.M."/>
            <person name="Foster-Nyarko E."/>
            <person name="Jarju S."/>
            <person name="Secka A."/>
            <person name="Antonio M."/>
            <person name="Oren A."/>
            <person name="Chaudhuri R.R."/>
            <person name="La Ragione R."/>
            <person name="Hildebrand F."/>
            <person name="Pallen M.J."/>
        </authorList>
    </citation>
    <scope>NUCLEOTIDE SEQUENCE</scope>
    <source>
        <strain evidence="6">CHK187-5294</strain>
    </source>
</reference>
<keyword evidence="1" id="KW-0808">Transferase</keyword>
<dbReference type="Gene3D" id="3.40.1160.10">
    <property type="entry name" value="Acetylglutamate kinase-like"/>
    <property type="match status" value="1"/>
</dbReference>
<proteinExistence type="predicted"/>
<dbReference type="PANTHER" id="PTHR11063">
    <property type="entry name" value="GLUTAMATE SEMIALDEHYDE DEHYDROGENASE"/>
    <property type="match status" value="1"/>
</dbReference>
<dbReference type="PANTHER" id="PTHR11063:SF8">
    <property type="entry name" value="DELTA-1-PYRROLINE-5-CARBOXYLATE SYNTHASE"/>
    <property type="match status" value="1"/>
</dbReference>
<dbReference type="GO" id="GO:0005524">
    <property type="term" value="F:ATP binding"/>
    <property type="evidence" value="ECO:0007669"/>
    <property type="project" value="UniProtKB-KW"/>
</dbReference>
<keyword evidence="4" id="KW-0067">ATP-binding</keyword>
<evidence type="ECO:0000256" key="2">
    <source>
        <dbReference type="ARBA" id="ARBA00022741"/>
    </source>
</evidence>